<evidence type="ECO:0000313" key="2">
    <source>
        <dbReference type="EMBL" id="GFS61023.1"/>
    </source>
</evidence>
<feature type="region of interest" description="Disordered" evidence="1">
    <location>
        <begin position="1"/>
        <end position="54"/>
    </location>
</feature>
<protein>
    <submittedName>
        <fullName evidence="2">Uncharacterized protein</fullName>
    </submittedName>
</protein>
<dbReference type="Proteomes" id="UP000887013">
    <property type="component" value="Unassembled WGS sequence"/>
</dbReference>
<dbReference type="AlphaFoldDB" id="A0A8X6IUD7"/>
<feature type="compositionally biased region" description="Basic residues" evidence="1">
    <location>
        <begin position="8"/>
        <end position="19"/>
    </location>
</feature>
<organism evidence="2 3">
    <name type="scientific">Nephila pilipes</name>
    <name type="common">Giant wood spider</name>
    <name type="synonym">Nephila maculata</name>
    <dbReference type="NCBI Taxonomy" id="299642"/>
    <lineage>
        <taxon>Eukaryota</taxon>
        <taxon>Metazoa</taxon>
        <taxon>Ecdysozoa</taxon>
        <taxon>Arthropoda</taxon>
        <taxon>Chelicerata</taxon>
        <taxon>Arachnida</taxon>
        <taxon>Araneae</taxon>
        <taxon>Araneomorphae</taxon>
        <taxon>Entelegynae</taxon>
        <taxon>Araneoidea</taxon>
        <taxon>Nephilidae</taxon>
        <taxon>Nephila</taxon>
    </lineage>
</organism>
<reference evidence="2" key="1">
    <citation type="submission" date="2020-08" db="EMBL/GenBank/DDBJ databases">
        <title>Multicomponent nature underlies the extraordinary mechanical properties of spider dragline silk.</title>
        <authorList>
            <person name="Kono N."/>
            <person name="Nakamura H."/>
            <person name="Mori M."/>
            <person name="Yoshida Y."/>
            <person name="Ohtoshi R."/>
            <person name="Malay A.D."/>
            <person name="Moran D.A.P."/>
            <person name="Tomita M."/>
            <person name="Numata K."/>
            <person name="Arakawa K."/>
        </authorList>
    </citation>
    <scope>NUCLEOTIDE SEQUENCE</scope>
</reference>
<keyword evidence="3" id="KW-1185">Reference proteome</keyword>
<feature type="region of interest" description="Disordered" evidence="1">
    <location>
        <begin position="84"/>
        <end position="104"/>
    </location>
</feature>
<feature type="compositionally biased region" description="Polar residues" evidence="1">
    <location>
        <begin position="95"/>
        <end position="104"/>
    </location>
</feature>
<evidence type="ECO:0000313" key="3">
    <source>
        <dbReference type="Proteomes" id="UP000887013"/>
    </source>
</evidence>
<dbReference type="EMBL" id="BMAW01093564">
    <property type="protein sequence ID" value="GFS61023.1"/>
    <property type="molecule type" value="Genomic_DNA"/>
</dbReference>
<sequence length="138" mass="15243">MRISTARGRARVGSRKIARNGKDADMGCNVSKDVKVEDQGNAENKDDASPEYSRPTVIHRETGIEEEKSRILGQLANVLNNAMRKRQAEMRSSDSEASNEGNDNIYSPKLYSKYAIQQSNAGIIAFVALNLSLNQLNN</sequence>
<evidence type="ECO:0000256" key="1">
    <source>
        <dbReference type="SAM" id="MobiDB-lite"/>
    </source>
</evidence>
<proteinExistence type="predicted"/>
<dbReference type="OrthoDB" id="10505064at2759"/>
<gene>
    <name evidence="2" type="ORF">NPIL_38631</name>
</gene>
<comment type="caution">
    <text evidence="2">The sequence shown here is derived from an EMBL/GenBank/DDBJ whole genome shotgun (WGS) entry which is preliminary data.</text>
</comment>
<accession>A0A8X6IUD7</accession>
<feature type="compositionally biased region" description="Basic and acidic residues" evidence="1">
    <location>
        <begin position="32"/>
        <end position="48"/>
    </location>
</feature>
<name>A0A8X6IUD7_NEPPI</name>